<dbReference type="EMBL" id="QTKU01000001">
    <property type="protein sequence ID" value="MBS8259679.1"/>
    <property type="molecule type" value="Genomic_DNA"/>
</dbReference>
<dbReference type="PRINTS" id="PR00080">
    <property type="entry name" value="SDRFAMILY"/>
</dbReference>
<name>A0A944CB43_9HYPH</name>
<dbReference type="PRINTS" id="PR00081">
    <property type="entry name" value="GDHRDH"/>
</dbReference>
<dbReference type="Gene3D" id="3.40.50.720">
    <property type="entry name" value="NAD(P)-binding Rossmann-like Domain"/>
    <property type="match status" value="1"/>
</dbReference>
<dbReference type="InterPro" id="IPR002347">
    <property type="entry name" value="SDR_fam"/>
</dbReference>
<dbReference type="InterPro" id="IPR036291">
    <property type="entry name" value="NAD(P)-bd_dom_sf"/>
</dbReference>
<organism evidence="4 5">
    <name type="scientific">Roseibium polysiphoniae</name>
    <dbReference type="NCBI Taxonomy" id="2571221"/>
    <lineage>
        <taxon>Bacteria</taxon>
        <taxon>Pseudomonadati</taxon>
        <taxon>Pseudomonadota</taxon>
        <taxon>Alphaproteobacteria</taxon>
        <taxon>Hyphomicrobiales</taxon>
        <taxon>Stappiaceae</taxon>
        <taxon>Roseibium</taxon>
    </lineage>
</organism>
<gene>
    <name evidence="4" type="ORF">DYI23_05560</name>
</gene>
<sequence length="264" mass="27936">MTTEYVAQSEDGCAWITGASSGIGRALALSLAADGWKVAVTARSEDKLADLAEAAKGLAGHVMVFAGDVSQADDMAALCDAITETLGPLALLVANAGVYLPQDGLDGDRQEWQTTIDVNLSGTVNVVLPVIAKMKAAGQGQIAIVSSVAGYRGLPTSAAYGATKAALINMAEALKFDLDKAGIRMQVINPGFVDTPATADNPFPMPHLLTVDEAVSEIRKGLVHPSRFEIAFPRAFVRQLKLLRMLPYSLYFKLIARSTGWDKT</sequence>
<protein>
    <submittedName>
        <fullName evidence="4">SDR family NAD(P)-dependent oxidoreductase</fullName>
    </submittedName>
</protein>
<keyword evidence="2" id="KW-0560">Oxidoreductase</keyword>
<dbReference type="AlphaFoldDB" id="A0A944CB43"/>
<dbReference type="PANTHER" id="PTHR44196">
    <property type="entry name" value="DEHYDROGENASE/REDUCTASE SDR FAMILY MEMBER 7B"/>
    <property type="match status" value="1"/>
</dbReference>
<reference evidence="4" key="2">
    <citation type="journal article" date="2021" name="Microorganisms">
        <title>Bacterial Dimethylsulfoniopropionate Biosynthesis in the East China Sea.</title>
        <authorList>
            <person name="Liu J."/>
            <person name="Zhang Y."/>
            <person name="Liu J."/>
            <person name="Zhong H."/>
            <person name="Williams B.T."/>
            <person name="Zheng Y."/>
            <person name="Curson A.R.J."/>
            <person name="Sun C."/>
            <person name="Sun H."/>
            <person name="Song D."/>
            <person name="Wagner Mackenzie B."/>
            <person name="Bermejo Martinez A."/>
            <person name="Todd J.D."/>
            <person name="Zhang X.H."/>
        </authorList>
    </citation>
    <scope>NUCLEOTIDE SEQUENCE</scope>
    <source>
        <strain evidence="4">AESS21</strain>
    </source>
</reference>
<dbReference type="GO" id="GO:0016020">
    <property type="term" value="C:membrane"/>
    <property type="evidence" value="ECO:0007669"/>
    <property type="project" value="TreeGrafter"/>
</dbReference>
<evidence type="ECO:0000256" key="1">
    <source>
        <dbReference type="ARBA" id="ARBA00006484"/>
    </source>
</evidence>
<accession>A0A944CB43</accession>
<evidence type="ECO:0000313" key="5">
    <source>
        <dbReference type="Proteomes" id="UP000705379"/>
    </source>
</evidence>
<dbReference type="RefSeq" id="WP_213215248.1">
    <property type="nucleotide sequence ID" value="NZ_QTKU01000001.1"/>
</dbReference>
<evidence type="ECO:0000256" key="2">
    <source>
        <dbReference type="ARBA" id="ARBA00023002"/>
    </source>
</evidence>
<dbReference type="PANTHER" id="PTHR44196:SF1">
    <property type="entry name" value="DEHYDROGENASE_REDUCTASE SDR FAMILY MEMBER 7B"/>
    <property type="match status" value="1"/>
</dbReference>
<dbReference type="Proteomes" id="UP000705379">
    <property type="component" value="Unassembled WGS sequence"/>
</dbReference>
<dbReference type="Pfam" id="PF00106">
    <property type="entry name" value="adh_short"/>
    <property type="match status" value="1"/>
</dbReference>
<proteinExistence type="inferred from homology"/>
<dbReference type="GO" id="GO:0016491">
    <property type="term" value="F:oxidoreductase activity"/>
    <property type="evidence" value="ECO:0007669"/>
    <property type="project" value="UniProtKB-KW"/>
</dbReference>
<comment type="similarity">
    <text evidence="1 3">Belongs to the short-chain dehydrogenases/reductases (SDR) family.</text>
</comment>
<comment type="caution">
    <text evidence="4">The sequence shown here is derived from an EMBL/GenBank/DDBJ whole genome shotgun (WGS) entry which is preliminary data.</text>
</comment>
<reference evidence="4" key="1">
    <citation type="submission" date="2018-08" db="EMBL/GenBank/DDBJ databases">
        <authorList>
            <person name="Jin W."/>
            <person name="Wang H."/>
            <person name="Yang Y."/>
            <person name="Li M."/>
            <person name="Liu J."/>
        </authorList>
    </citation>
    <scope>NUCLEOTIDE SEQUENCE</scope>
    <source>
        <strain evidence="4">AESS21</strain>
    </source>
</reference>
<evidence type="ECO:0000256" key="3">
    <source>
        <dbReference type="RuleBase" id="RU000363"/>
    </source>
</evidence>
<dbReference type="SUPFAM" id="SSF51735">
    <property type="entry name" value="NAD(P)-binding Rossmann-fold domains"/>
    <property type="match status" value="1"/>
</dbReference>
<evidence type="ECO:0000313" key="4">
    <source>
        <dbReference type="EMBL" id="MBS8259679.1"/>
    </source>
</evidence>